<feature type="region of interest" description="Disordered" evidence="6">
    <location>
        <begin position="151"/>
        <end position="170"/>
    </location>
</feature>
<dbReference type="Proteomes" id="UP000061432">
    <property type="component" value="Chromosome"/>
</dbReference>
<dbReference type="PROSITE" id="PS00166">
    <property type="entry name" value="ENOYL_COA_HYDRATASE"/>
    <property type="match status" value="1"/>
</dbReference>
<dbReference type="GO" id="GO:0004300">
    <property type="term" value="F:enoyl-CoA hydratase activity"/>
    <property type="evidence" value="ECO:0007669"/>
    <property type="project" value="UniProtKB-EC"/>
</dbReference>
<evidence type="ECO:0000313" key="9">
    <source>
        <dbReference type="Proteomes" id="UP000061432"/>
    </source>
</evidence>
<dbReference type="InterPro" id="IPR036390">
    <property type="entry name" value="WH_DNA-bd_sf"/>
</dbReference>
<reference evidence="9" key="2">
    <citation type="submission" date="2015-01" db="EMBL/GenBank/DDBJ databases">
        <title>Complete genome sequence of Methylobacterium aquaticum strain 22A.</title>
        <authorList>
            <person name="Tani A."/>
            <person name="Ogura Y."/>
            <person name="Hayashi T."/>
        </authorList>
    </citation>
    <scope>NUCLEOTIDE SEQUENCE [LARGE SCALE GENOMIC DNA]</scope>
    <source>
        <strain evidence="9">MA-22A</strain>
    </source>
</reference>
<dbReference type="Pfam" id="PF00378">
    <property type="entry name" value="ECH_1"/>
    <property type="match status" value="1"/>
</dbReference>
<evidence type="ECO:0000259" key="7">
    <source>
        <dbReference type="PROSITE" id="PS50995"/>
    </source>
</evidence>
<evidence type="ECO:0000256" key="5">
    <source>
        <dbReference type="RuleBase" id="RU003707"/>
    </source>
</evidence>
<protein>
    <submittedName>
        <fullName evidence="8">Enoyl-CoA hydratase</fullName>
        <ecNumber evidence="8">4.2.1.17</ecNumber>
    </submittedName>
</protein>
<dbReference type="GO" id="GO:0003677">
    <property type="term" value="F:DNA binding"/>
    <property type="evidence" value="ECO:0007669"/>
    <property type="project" value="UniProtKB-KW"/>
</dbReference>
<dbReference type="PROSITE" id="PS50995">
    <property type="entry name" value="HTH_MARR_2"/>
    <property type="match status" value="1"/>
</dbReference>
<evidence type="ECO:0000313" key="8">
    <source>
        <dbReference type="EMBL" id="BAQ46174.1"/>
    </source>
</evidence>
<dbReference type="InterPro" id="IPR029045">
    <property type="entry name" value="ClpP/crotonase-like_dom_sf"/>
</dbReference>
<dbReference type="GO" id="GO:0003700">
    <property type="term" value="F:DNA-binding transcription factor activity"/>
    <property type="evidence" value="ECO:0007669"/>
    <property type="project" value="InterPro"/>
</dbReference>
<evidence type="ECO:0000256" key="6">
    <source>
        <dbReference type="SAM" id="MobiDB-lite"/>
    </source>
</evidence>
<keyword evidence="2" id="KW-0805">Transcription regulation</keyword>
<keyword evidence="8" id="KW-0456">Lyase</keyword>
<dbReference type="InterPro" id="IPR000835">
    <property type="entry name" value="HTH_MarR-typ"/>
</dbReference>
<dbReference type="InterPro" id="IPR018376">
    <property type="entry name" value="Enoyl-CoA_hyd/isom_CS"/>
</dbReference>
<gene>
    <name evidence="8" type="primary">caiD</name>
    <name evidence="8" type="ORF">Maq22A_c15020</name>
</gene>
<organism evidence="8 9">
    <name type="scientific">Methylobacterium aquaticum</name>
    <dbReference type="NCBI Taxonomy" id="270351"/>
    <lineage>
        <taxon>Bacteria</taxon>
        <taxon>Pseudomonadati</taxon>
        <taxon>Pseudomonadota</taxon>
        <taxon>Alphaproteobacteria</taxon>
        <taxon>Hyphomicrobiales</taxon>
        <taxon>Methylobacteriaceae</taxon>
        <taxon>Methylobacterium</taxon>
    </lineage>
</organism>
<dbReference type="PANTHER" id="PTHR43459:SF1">
    <property type="entry name" value="EG:BACN32G11.4 PROTEIN"/>
    <property type="match status" value="1"/>
</dbReference>
<dbReference type="PRINTS" id="PR00598">
    <property type="entry name" value="HTHMARR"/>
</dbReference>
<dbReference type="InterPro" id="IPR023187">
    <property type="entry name" value="Tscrpt_reg_MarR-type_CS"/>
</dbReference>
<dbReference type="InterPro" id="IPR014748">
    <property type="entry name" value="Enoyl-CoA_hydra_C"/>
</dbReference>
<dbReference type="PANTHER" id="PTHR43459">
    <property type="entry name" value="ENOYL-COA HYDRATASE"/>
    <property type="match status" value="1"/>
</dbReference>
<accession>A0A0C6FLW5</accession>
<keyword evidence="4" id="KW-0804">Transcription</keyword>
<dbReference type="PATRIC" id="fig|270351.10.peg.2901"/>
<dbReference type="PROSITE" id="PS01117">
    <property type="entry name" value="HTH_MARR_1"/>
    <property type="match status" value="1"/>
</dbReference>
<evidence type="ECO:0000256" key="3">
    <source>
        <dbReference type="ARBA" id="ARBA00023125"/>
    </source>
</evidence>
<dbReference type="Gene3D" id="3.90.226.10">
    <property type="entry name" value="2-enoyl-CoA Hydratase, Chain A, domain 1"/>
    <property type="match status" value="1"/>
</dbReference>
<sequence length="445" mass="48123">MNVPTEISAEPPAHRSEVRLWLRLLTTANTIEAEIRRRLRDRFDTTLPRFDLLAQLERAPDGIQLGELSRRMMVSNGNVTGLVERLAQEELIDRQVSETDRRAVQVRLTARGRAVFTEMARAHADWIAELVGALDPAEQDALSTQLSALKASVRPGGTKSKPKRQGGTMRRQNAIAAPLAGFTPQHFGFAIEGGIATVTLNRPEKKNPLTFESYAELRDTFRALRFEESVTAVVITGAGGNFSSGGDVFEIIEPLTAMGAADLHAFTTMTGDLVKEMRACPQPVVAAVEGVCAGAGAIVAMASDLRVAAIGAKVAFLFNKVGLAGCDMGACAILPRIIGQGRASELLYTGRFMSAEEGERWGFFNRLVPAGEALNTARETARALTQGPAYANGLTKRMLHMEWAMGVDAAIDAEAMAQALCMKTQDFRRAFEAFAGKTKPVFEGN</sequence>
<evidence type="ECO:0000256" key="1">
    <source>
        <dbReference type="ARBA" id="ARBA00005254"/>
    </source>
</evidence>
<feature type="domain" description="HTH marR-type" evidence="7">
    <location>
        <begin position="17"/>
        <end position="151"/>
    </location>
</feature>
<dbReference type="EC" id="4.2.1.17" evidence="8"/>
<reference evidence="8 9" key="1">
    <citation type="journal article" date="2015" name="Genome Announc.">
        <title>Complete Genome Sequence of Methylobacterium aquaticum Strain 22A, Isolated from Racomitrium japonicum Moss.</title>
        <authorList>
            <person name="Tani A."/>
            <person name="Ogura Y."/>
            <person name="Hayashi T."/>
            <person name="Kimbara K."/>
        </authorList>
    </citation>
    <scope>NUCLEOTIDE SEQUENCE [LARGE SCALE GENOMIC DNA]</scope>
    <source>
        <strain evidence="8 9">MA-22A</strain>
    </source>
</reference>
<dbReference type="AlphaFoldDB" id="A0A0C6FLW5"/>
<dbReference type="KEGG" id="maqu:Maq22A_c15020"/>
<dbReference type="SUPFAM" id="SSF52096">
    <property type="entry name" value="ClpP/crotonase"/>
    <property type="match status" value="1"/>
</dbReference>
<dbReference type="CDD" id="cd06558">
    <property type="entry name" value="crotonase-like"/>
    <property type="match status" value="1"/>
</dbReference>
<dbReference type="Pfam" id="PF01047">
    <property type="entry name" value="MarR"/>
    <property type="match status" value="1"/>
</dbReference>
<dbReference type="EMBL" id="AP014704">
    <property type="protein sequence ID" value="BAQ46174.1"/>
    <property type="molecule type" value="Genomic_DNA"/>
</dbReference>
<name>A0A0C6FLW5_9HYPH</name>
<comment type="similarity">
    <text evidence="1 5">Belongs to the enoyl-CoA hydratase/isomerase family.</text>
</comment>
<keyword evidence="3" id="KW-0238">DNA-binding</keyword>
<proteinExistence type="inferred from homology"/>
<dbReference type="Gene3D" id="1.10.10.10">
    <property type="entry name" value="Winged helix-like DNA-binding domain superfamily/Winged helix DNA-binding domain"/>
    <property type="match status" value="1"/>
</dbReference>
<dbReference type="Gene3D" id="1.10.12.10">
    <property type="entry name" value="Lyase 2-enoyl-coa Hydratase, Chain A, domain 2"/>
    <property type="match status" value="1"/>
</dbReference>
<dbReference type="STRING" id="270351.Maq22A_c15020"/>
<dbReference type="SMART" id="SM00347">
    <property type="entry name" value="HTH_MARR"/>
    <property type="match status" value="1"/>
</dbReference>
<dbReference type="SUPFAM" id="SSF46785">
    <property type="entry name" value="Winged helix' DNA-binding domain"/>
    <property type="match status" value="1"/>
</dbReference>
<dbReference type="NCBIfam" id="NF006107">
    <property type="entry name" value="PRK08258.1"/>
    <property type="match status" value="1"/>
</dbReference>
<dbReference type="InterPro" id="IPR001753">
    <property type="entry name" value="Enoyl-CoA_hydra/iso"/>
</dbReference>
<evidence type="ECO:0000256" key="2">
    <source>
        <dbReference type="ARBA" id="ARBA00023015"/>
    </source>
</evidence>
<dbReference type="InterPro" id="IPR036388">
    <property type="entry name" value="WH-like_DNA-bd_sf"/>
</dbReference>
<evidence type="ECO:0000256" key="4">
    <source>
        <dbReference type="ARBA" id="ARBA00023163"/>
    </source>
</evidence>